<gene>
    <name evidence="1" type="ORF">LCGC14_1060860</name>
</gene>
<proteinExistence type="predicted"/>
<evidence type="ECO:0000313" key="1">
    <source>
        <dbReference type="EMBL" id="KKN08020.1"/>
    </source>
</evidence>
<accession>A0A0F9ML72</accession>
<comment type="caution">
    <text evidence="1">The sequence shown here is derived from an EMBL/GenBank/DDBJ whole genome shotgun (WGS) entry which is preliminary data.</text>
</comment>
<dbReference type="EMBL" id="LAZR01004502">
    <property type="protein sequence ID" value="KKN08020.1"/>
    <property type="molecule type" value="Genomic_DNA"/>
</dbReference>
<sequence length="178" mass="21049">MIDQREEQIKIAMQAIRERKDGQYKLIYNPLTKTIDPELNPKFNILTEVIKENNRKELILKEIDDRIGLSNNSIEHLRIGIYNLIYQSYVQRSDHEALQEDFRKLAKSFDELLDTSKMGLDIKKFLNIDQYIHKSVLDDVAKKINKQIDILREGGERDLRSIKGFIKDIINKHKWPTL</sequence>
<name>A0A0F9ML72_9ZZZZ</name>
<reference evidence="1" key="1">
    <citation type="journal article" date="2015" name="Nature">
        <title>Complex archaea that bridge the gap between prokaryotes and eukaryotes.</title>
        <authorList>
            <person name="Spang A."/>
            <person name="Saw J.H."/>
            <person name="Jorgensen S.L."/>
            <person name="Zaremba-Niedzwiedzka K."/>
            <person name="Martijn J."/>
            <person name="Lind A.E."/>
            <person name="van Eijk R."/>
            <person name="Schleper C."/>
            <person name="Guy L."/>
            <person name="Ettema T.J."/>
        </authorList>
    </citation>
    <scope>NUCLEOTIDE SEQUENCE</scope>
</reference>
<dbReference type="AlphaFoldDB" id="A0A0F9ML72"/>
<organism evidence="1">
    <name type="scientific">marine sediment metagenome</name>
    <dbReference type="NCBI Taxonomy" id="412755"/>
    <lineage>
        <taxon>unclassified sequences</taxon>
        <taxon>metagenomes</taxon>
        <taxon>ecological metagenomes</taxon>
    </lineage>
</organism>
<protein>
    <submittedName>
        <fullName evidence="1">Uncharacterized protein</fullName>
    </submittedName>
</protein>